<organism evidence="1">
    <name type="scientific">marine sediment metagenome</name>
    <dbReference type="NCBI Taxonomy" id="412755"/>
    <lineage>
        <taxon>unclassified sequences</taxon>
        <taxon>metagenomes</taxon>
        <taxon>ecological metagenomes</taxon>
    </lineage>
</organism>
<reference evidence="1" key="1">
    <citation type="journal article" date="2015" name="Nature">
        <title>Complex archaea that bridge the gap between prokaryotes and eukaryotes.</title>
        <authorList>
            <person name="Spang A."/>
            <person name="Saw J.H."/>
            <person name="Jorgensen S.L."/>
            <person name="Zaremba-Niedzwiedzka K."/>
            <person name="Martijn J."/>
            <person name="Lind A.E."/>
            <person name="van Eijk R."/>
            <person name="Schleper C."/>
            <person name="Guy L."/>
            <person name="Ettema T.J."/>
        </authorList>
    </citation>
    <scope>NUCLEOTIDE SEQUENCE</scope>
</reference>
<name>A0A0F9KVQ4_9ZZZZ</name>
<dbReference type="EMBL" id="LAZR01007258">
    <property type="protein sequence ID" value="KKM86434.1"/>
    <property type="molecule type" value="Genomic_DNA"/>
</dbReference>
<proteinExistence type="predicted"/>
<sequence length="146" mass="16628">MRVRRVNRYYCDFCGKGGCAGGHMKKHEAHCTLNPNRICRFCKRADLGQHTDIPALVLTMPDPKKHLITHRDKYTGEWTTLEITEAANAALPLLRENTTNCPACIMAVLRLAKIPVPAVTDFKFNDEVKAFWQQINEDDEEHSEFG</sequence>
<comment type="caution">
    <text evidence="1">The sequence shown here is derived from an EMBL/GenBank/DDBJ whole genome shotgun (WGS) entry which is preliminary data.</text>
</comment>
<gene>
    <name evidence="1" type="ORF">LCGC14_1279130</name>
</gene>
<dbReference type="AlphaFoldDB" id="A0A0F9KVQ4"/>
<protein>
    <recommendedName>
        <fullName evidence="2">C2H2-type domain-containing protein</fullName>
    </recommendedName>
</protein>
<accession>A0A0F9KVQ4</accession>
<evidence type="ECO:0008006" key="2">
    <source>
        <dbReference type="Google" id="ProtNLM"/>
    </source>
</evidence>
<evidence type="ECO:0000313" key="1">
    <source>
        <dbReference type="EMBL" id="KKM86434.1"/>
    </source>
</evidence>